<name>A0A2U3E605_PURLI</name>
<sequence>MAASMMISLARLGLQLPEFLGQGNVSSATSSSSVLGAGGGGGNGSGVGGAADSGPGAAPGGGGNGGPFPAGVMDSFLATAGYSSASPLMQLFLFVYRQLGTQLGLDPSLVLTMLGFLWGASKLWAQVWGYVWELLDRHFMCAMYVGEYDHIYSQLMKWLSLQQSIKSSRYLMAQTVWKSAWDEEEELENSLFWTDGDDGDGECKYLNFSNQAARSGPRYVPAMGITGFWHKGTYFRVTRRKESLMSTSGWGAMKDLEEIKISCFGRSIEPIKRLLADAKTAYYFDTYRKTTIYRPRPKEMRRENGMWHQVARRPIRPMRTVVLDGQEKHNVLADVNEYLHPATPRWYASRGIPLRRGYLFHGPPGTGKTSFSFALAGVFGIDIYVISLQDVNVTEEDLAVLFTKLPRRCIVLLEDIDTAGLRRDDDQEDSDAETKEKDKEGEGEKAATETKALTNGVNGDHKVKETSKKNGKKEKTKKKATKKKVVDSDSSDASDSDDSSDVSESESESDKQARKRRSKKRSKRRGGRKVSSSGRKVVALESISLSGLLNAIDGVASHEGRVLIMTTNKPESLDEALIRPGRVDVQVAFMNASSEQAAELFYRMYEASRPRQRGLPGSWSASQEEQKKEKEKNRSHEQQQHQKRHQDEQKTEKAEVNQSIEQPGAAEATTVTTTSTPAEQRPAVEAMLLQPHEELDVSEEELKAIAKEFGRRIPAGTFSPAEIQGFLLKRKKSPRKALEDVEGWVEAAVKQKEANSKVSTVHFRGADGWSMVDVKLHPSNLNPPPSADTGPGRITTQLSLSTHRSQSNRKQLPISSSRPGESERSESPRGQVTAARPPARLQMANLEPGGSSAPAVKEPGLRVPSNGKTIYHRPLNRSKTAELSQASFAYLFGEMVTYAQRRVKGIQELEQRLNLQGHPIGMKLLDLLLYREPPRTQLRPQTIISLLHFIKQNVWQHLFGRQADRLEKSNNPDTPDEYMIIDNEPLVNHYVSVPREMSQLNCAAFVAGVVEGVCDGADFPARVTAHTVGEGDMWPGKTVFLVKFRADVVEREGFLGKT</sequence>
<evidence type="ECO:0000313" key="16">
    <source>
        <dbReference type="EMBL" id="PWI69955.1"/>
    </source>
</evidence>
<evidence type="ECO:0000256" key="11">
    <source>
        <dbReference type="ARBA" id="ARBA00022892"/>
    </source>
</evidence>
<dbReference type="GO" id="GO:1990072">
    <property type="term" value="C:TRAPPIII protein complex"/>
    <property type="evidence" value="ECO:0007669"/>
    <property type="project" value="TreeGrafter"/>
</dbReference>
<evidence type="ECO:0000256" key="10">
    <source>
        <dbReference type="ARBA" id="ARBA00022840"/>
    </source>
</evidence>
<keyword evidence="7" id="KW-0999">Mitochondrion inner membrane</keyword>
<keyword evidence="12" id="KW-0333">Golgi apparatus</keyword>
<feature type="compositionally biased region" description="Polar residues" evidence="13">
    <location>
        <begin position="794"/>
        <end position="814"/>
    </location>
</feature>
<dbReference type="InterPro" id="IPR014851">
    <property type="entry name" value="BCS1_N"/>
</dbReference>
<dbReference type="Proteomes" id="UP000245956">
    <property type="component" value="Unassembled WGS sequence"/>
</dbReference>
<keyword evidence="8" id="KW-0378">Hydrolase</keyword>
<feature type="region of interest" description="Disordered" evidence="13">
    <location>
        <begin position="423"/>
        <end position="537"/>
    </location>
</feature>
<dbReference type="GO" id="GO:0006888">
    <property type="term" value="P:endoplasmic reticulum to Golgi vesicle-mediated transport"/>
    <property type="evidence" value="ECO:0007669"/>
    <property type="project" value="TreeGrafter"/>
</dbReference>
<evidence type="ECO:0000256" key="12">
    <source>
        <dbReference type="ARBA" id="ARBA00023034"/>
    </source>
</evidence>
<dbReference type="InterPro" id="IPR003960">
    <property type="entry name" value="ATPase_AAA_CS"/>
</dbReference>
<organism evidence="16 17">
    <name type="scientific">Purpureocillium lilacinum</name>
    <name type="common">Paecilomyces lilacinus</name>
    <dbReference type="NCBI Taxonomy" id="33203"/>
    <lineage>
        <taxon>Eukaryota</taxon>
        <taxon>Fungi</taxon>
        <taxon>Dikarya</taxon>
        <taxon>Ascomycota</taxon>
        <taxon>Pezizomycotina</taxon>
        <taxon>Sordariomycetes</taxon>
        <taxon>Hypocreomycetidae</taxon>
        <taxon>Hypocreales</taxon>
        <taxon>Ophiocordycipitaceae</taxon>
        <taxon>Purpureocillium</taxon>
    </lineage>
</organism>
<dbReference type="GO" id="GO:0005524">
    <property type="term" value="F:ATP binding"/>
    <property type="evidence" value="ECO:0007669"/>
    <property type="project" value="UniProtKB-KW"/>
</dbReference>
<evidence type="ECO:0000256" key="8">
    <source>
        <dbReference type="ARBA" id="ARBA00022801"/>
    </source>
</evidence>
<feature type="compositionally biased region" description="Low complexity" evidence="13">
    <location>
        <begin position="665"/>
        <end position="678"/>
    </location>
</feature>
<reference evidence="16 17" key="1">
    <citation type="journal article" date="2016" name="Front. Microbiol.">
        <title>Genome and transcriptome sequences reveal the specific parasitism of the nematophagous Purpureocillium lilacinum 36-1.</title>
        <authorList>
            <person name="Xie J."/>
            <person name="Li S."/>
            <person name="Mo C."/>
            <person name="Xiao X."/>
            <person name="Peng D."/>
            <person name="Wang G."/>
            <person name="Xiao Y."/>
        </authorList>
    </citation>
    <scope>NUCLEOTIDE SEQUENCE [LARGE SCALE GENOMIC DNA]</scope>
    <source>
        <strain evidence="16 17">36-1</strain>
    </source>
</reference>
<dbReference type="Pfam" id="PF25426">
    <property type="entry name" value="AAA_lid_BCS1"/>
    <property type="match status" value="1"/>
</dbReference>
<feature type="compositionally biased region" description="Acidic residues" evidence="13">
    <location>
        <begin position="489"/>
        <end position="507"/>
    </location>
</feature>
<evidence type="ECO:0000256" key="7">
    <source>
        <dbReference type="ARBA" id="ARBA00022792"/>
    </source>
</evidence>
<feature type="region of interest" description="Disordered" evidence="13">
    <location>
        <begin position="609"/>
        <end position="680"/>
    </location>
</feature>
<keyword evidence="9" id="KW-0256">Endoplasmic reticulum</keyword>
<dbReference type="InterPro" id="IPR003959">
    <property type="entry name" value="ATPase_AAA_core"/>
</dbReference>
<dbReference type="GO" id="GO:0016887">
    <property type="term" value="F:ATP hydrolysis activity"/>
    <property type="evidence" value="ECO:0007669"/>
    <property type="project" value="InterPro"/>
</dbReference>
<dbReference type="AlphaFoldDB" id="A0A2U3E605"/>
<feature type="compositionally biased region" description="Basic residues" evidence="13">
    <location>
        <begin position="513"/>
        <end position="528"/>
    </location>
</feature>
<comment type="subcellular location">
    <subcellularLocation>
        <location evidence="1">Endoplasmic reticulum</location>
    </subcellularLocation>
    <subcellularLocation>
        <location evidence="3">Golgi apparatus</location>
    </subcellularLocation>
    <subcellularLocation>
        <location evidence="2">Mitochondrion inner membrane</location>
        <topology evidence="2">Single-pass membrane protein</topology>
    </subcellularLocation>
</comment>
<evidence type="ECO:0000256" key="3">
    <source>
        <dbReference type="ARBA" id="ARBA00004555"/>
    </source>
</evidence>
<feature type="compositionally biased region" description="Basic residues" evidence="13">
    <location>
        <begin position="469"/>
        <end position="483"/>
    </location>
</feature>
<dbReference type="InterPro" id="IPR027417">
    <property type="entry name" value="P-loop_NTPase"/>
</dbReference>
<dbReference type="GO" id="GO:1990071">
    <property type="term" value="C:TRAPPII protein complex"/>
    <property type="evidence" value="ECO:0007669"/>
    <property type="project" value="TreeGrafter"/>
</dbReference>
<dbReference type="SUPFAM" id="SSF111126">
    <property type="entry name" value="Ligand-binding domain in the NO signalling and Golgi transport"/>
    <property type="match status" value="1"/>
</dbReference>
<dbReference type="PANTHER" id="PTHR20902:SF0">
    <property type="entry name" value="TRAFFICKING PROTEIN PARTICLE COMPLEX SUBUNIT 5"/>
    <property type="match status" value="1"/>
</dbReference>
<feature type="domain" description="BCS1 N-terminal" evidence="15">
    <location>
        <begin position="112"/>
        <end position="321"/>
    </location>
</feature>
<dbReference type="EMBL" id="LCWV01000010">
    <property type="protein sequence ID" value="PWI69955.1"/>
    <property type="molecule type" value="Genomic_DNA"/>
</dbReference>
<dbReference type="PROSITE" id="PS00674">
    <property type="entry name" value="AAA"/>
    <property type="match status" value="1"/>
</dbReference>
<comment type="caution">
    <text evidence="16">The sequence shown here is derived from an EMBL/GenBank/DDBJ whole genome shotgun (WGS) entry which is preliminary data.</text>
</comment>
<dbReference type="Gene3D" id="3.30.1380.20">
    <property type="entry name" value="Trafficking protein particle complex subunit 3"/>
    <property type="match status" value="1"/>
</dbReference>
<dbReference type="FunFam" id="3.30.1380.20:FF:000007">
    <property type="entry name" value="Trafficking protein particle complex subunit"/>
    <property type="match status" value="1"/>
</dbReference>
<feature type="compositionally biased region" description="Basic and acidic residues" evidence="13">
    <location>
        <begin position="432"/>
        <end position="448"/>
    </location>
</feature>
<dbReference type="SMART" id="SM00382">
    <property type="entry name" value="AAA"/>
    <property type="match status" value="1"/>
</dbReference>
<dbReference type="PANTHER" id="PTHR20902">
    <property type="entry name" value="41-2 PROTEIN ANTIGEN-RELATED"/>
    <property type="match status" value="1"/>
</dbReference>
<keyword evidence="10" id="KW-0067">ATP-binding</keyword>
<evidence type="ECO:0000256" key="2">
    <source>
        <dbReference type="ARBA" id="ARBA00004434"/>
    </source>
</evidence>
<dbReference type="SUPFAM" id="SSF52540">
    <property type="entry name" value="P-loop containing nucleoside triphosphate hydrolases"/>
    <property type="match status" value="1"/>
</dbReference>
<dbReference type="Pfam" id="PF08740">
    <property type="entry name" value="BCS1_N"/>
    <property type="match status" value="1"/>
</dbReference>
<protein>
    <submittedName>
        <fullName evidence="16">Mitochondrial chaperone bcs1</fullName>
    </submittedName>
</protein>
<proteinExistence type="inferred from homology"/>
<keyword evidence="7" id="KW-0496">Mitochondrion</keyword>
<evidence type="ECO:0000256" key="6">
    <source>
        <dbReference type="ARBA" id="ARBA00022741"/>
    </source>
</evidence>
<evidence type="ECO:0000256" key="13">
    <source>
        <dbReference type="SAM" id="MobiDB-lite"/>
    </source>
</evidence>
<comment type="similarity">
    <text evidence="4">Belongs to the TRAPP small subunits family. BET3 subfamily.</text>
</comment>
<feature type="region of interest" description="Disordered" evidence="13">
    <location>
        <begin position="775"/>
        <end position="871"/>
    </location>
</feature>
<dbReference type="InterPro" id="IPR057495">
    <property type="entry name" value="AAA_lid_BCS1"/>
</dbReference>
<dbReference type="GO" id="GO:0005783">
    <property type="term" value="C:endoplasmic reticulum"/>
    <property type="evidence" value="ECO:0007669"/>
    <property type="project" value="UniProtKB-SubCell"/>
</dbReference>
<evidence type="ECO:0000256" key="4">
    <source>
        <dbReference type="ARBA" id="ARBA00006218"/>
    </source>
</evidence>
<keyword evidence="6" id="KW-0547">Nucleotide-binding</keyword>
<evidence type="ECO:0000256" key="9">
    <source>
        <dbReference type="ARBA" id="ARBA00022824"/>
    </source>
</evidence>
<evidence type="ECO:0000259" key="15">
    <source>
        <dbReference type="SMART" id="SM01024"/>
    </source>
</evidence>
<dbReference type="SMART" id="SM01024">
    <property type="entry name" value="BCS1_N"/>
    <property type="match status" value="1"/>
</dbReference>
<dbReference type="Gene3D" id="3.40.50.300">
    <property type="entry name" value="P-loop containing nucleotide triphosphate hydrolases"/>
    <property type="match status" value="2"/>
</dbReference>
<evidence type="ECO:0000259" key="14">
    <source>
        <dbReference type="SMART" id="SM00382"/>
    </source>
</evidence>
<dbReference type="GO" id="GO:0005743">
    <property type="term" value="C:mitochondrial inner membrane"/>
    <property type="evidence" value="ECO:0007669"/>
    <property type="project" value="UniProtKB-SubCell"/>
</dbReference>
<dbReference type="Pfam" id="PF04051">
    <property type="entry name" value="TRAPP"/>
    <property type="match status" value="1"/>
</dbReference>
<dbReference type="Pfam" id="PF00004">
    <property type="entry name" value="AAA"/>
    <property type="match status" value="2"/>
</dbReference>
<dbReference type="InterPro" id="IPR024096">
    <property type="entry name" value="NO_sig/Golgi_transp_ligand-bd"/>
</dbReference>
<feature type="domain" description="AAA+ ATPase" evidence="14">
    <location>
        <begin position="354"/>
        <end position="594"/>
    </location>
</feature>
<keyword evidence="5" id="KW-0813">Transport</keyword>
<feature type="compositionally biased region" description="Basic and acidic residues" evidence="13">
    <location>
        <begin position="624"/>
        <end position="655"/>
    </location>
</feature>
<keyword evidence="11" id="KW-0931">ER-Golgi transport</keyword>
<dbReference type="GO" id="GO:1990070">
    <property type="term" value="C:TRAPPI protein complex"/>
    <property type="evidence" value="ECO:0007669"/>
    <property type="project" value="TreeGrafter"/>
</dbReference>
<dbReference type="InterPro" id="IPR007194">
    <property type="entry name" value="TRAPP_component"/>
</dbReference>
<gene>
    <name evidence="16" type="ORF">PCL_00099</name>
</gene>
<accession>A0A2U3E605</accession>
<dbReference type="InterPro" id="IPR003593">
    <property type="entry name" value="AAA+_ATPase"/>
</dbReference>
<dbReference type="CDD" id="cd14943">
    <property type="entry name" value="TRAPPC5_Trs31"/>
    <property type="match status" value="1"/>
</dbReference>
<evidence type="ECO:0000313" key="17">
    <source>
        <dbReference type="Proteomes" id="UP000245956"/>
    </source>
</evidence>
<dbReference type="InterPro" id="IPR016696">
    <property type="entry name" value="TRAPP-I_su5"/>
</dbReference>
<keyword evidence="7" id="KW-0472">Membrane</keyword>
<evidence type="ECO:0000256" key="1">
    <source>
        <dbReference type="ARBA" id="ARBA00004240"/>
    </source>
</evidence>
<evidence type="ECO:0000256" key="5">
    <source>
        <dbReference type="ARBA" id="ARBA00022448"/>
    </source>
</evidence>
<feature type="compositionally biased region" description="Basic and acidic residues" evidence="13">
    <location>
        <begin position="459"/>
        <end position="468"/>
    </location>
</feature>